<evidence type="ECO:0000313" key="2">
    <source>
        <dbReference type="EMBL" id="OWV32647.1"/>
    </source>
</evidence>
<gene>
    <name evidence="2" type="ORF">B5C34_03725</name>
</gene>
<reference evidence="3" key="1">
    <citation type="submission" date="2017-05" db="EMBL/GenBank/DDBJ databases">
        <authorList>
            <person name="Lin X."/>
        </authorList>
    </citation>
    <scope>NUCLEOTIDE SEQUENCE [LARGE SCALE GENOMIC DNA]</scope>
    <source>
        <strain evidence="3">JLT2012</strain>
    </source>
</reference>
<comment type="caution">
    <text evidence="2">The sequence shown here is derived from an EMBL/GenBank/DDBJ whole genome shotgun (WGS) entry which is preliminary data.</text>
</comment>
<dbReference type="Pfam" id="PF09949">
    <property type="entry name" value="APP1_cat"/>
    <property type="match status" value="1"/>
</dbReference>
<dbReference type="GO" id="GO:0008195">
    <property type="term" value="F:phosphatidate phosphatase activity"/>
    <property type="evidence" value="ECO:0007669"/>
    <property type="project" value="InterPro"/>
</dbReference>
<feature type="domain" description="Phosphatidate phosphatase APP1 catalytic" evidence="1">
    <location>
        <begin position="180"/>
        <end position="333"/>
    </location>
</feature>
<protein>
    <recommendedName>
        <fullName evidence="1">Phosphatidate phosphatase APP1 catalytic domain-containing protein</fullName>
    </recommendedName>
</protein>
<dbReference type="RefSeq" id="WP_088711439.1">
    <property type="nucleotide sequence ID" value="NZ_NFZT01000001.1"/>
</dbReference>
<proteinExistence type="predicted"/>
<dbReference type="AlphaFoldDB" id="A0A219B2S3"/>
<dbReference type="InterPro" id="IPR019236">
    <property type="entry name" value="APP1_cat"/>
</dbReference>
<evidence type="ECO:0000313" key="3">
    <source>
        <dbReference type="Proteomes" id="UP000198462"/>
    </source>
</evidence>
<dbReference type="PANTHER" id="PTHR28208:SF3">
    <property type="entry name" value="PHOSPHATIDATE PHOSPHATASE APP1"/>
    <property type="match status" value="1"/>
</dbReference>
<dbReference type="InterPro" id="IPR052935">
    <property type="entry name" value="Mg2+_PAP"/>
</dbReference>
<dbReference type="Proteomes" id="UP000198462">
    <property type="component" value="Unassembled WGS sequence"/>
</dbReference>
<accession>A0A219B2S3</accession>
<keyword evidence="3" id="KW-1185">Reference proteome</keyword>
<evidence type="ECO:0000259" key="1">
    <source>
        <dbReference type="Pfam" id="PF09949"/>
    </source>
</evidence>
<dbReference type="PANTHER" id="PTHR28208">
    <property type="entry name" value="PHOSPHATIDATE PHOSPHATASE APP1"/>
    <property type="match status" value="1"/>
</dbReference>
<dbReference type="EMBL" id="NFZT01000001">
    <property type="protein sequence ID" value="OWV32647.1"/>
    <property type="molecule type" value="Genomic_DNA"/>
</dbReference>
<sequence>MAKPPRSAHDGFELNKRRLPAMDLPESPFFRIFHRGLAAAERGLDRLRYRGGGDAQDKLRLLTYAGYRSAEELRLSGRIVRFRESLDPGTGTLPRLRAMLAIYESDEVPRVPVRMEGFGGVHETESDDEGYFRFSIPIGAHDLPRRTTWEEVTLSTPGRLSHRERVAAPVLAPGTDTRLGIISDIDDTIVETGATNFLKNWKRVLVHQPSDRLAVPGASKLYRMLVVDHEAPRRPVFYVSSSPWNLYGFLTEFMELNDIPHGPMFLKDYGIDRTKFIAGGHRTHKVDAIETILAFYPGFRFLLIGDNGQRDVEVYAKVAADFPDNVAGVFIRDVSGTCRDGENGKLLAGIEDRDIPVYCGEGFGDALAMVEQLGFGPDSAAAKAAVPEKTKNTP</sequence>
<organism evidence="2 3">
    <name type="scientific">Pacificimonas flava</name>
    <dbReference type="NCBI Taxonomy" id="1234595"/>
    <lineage>
        <taxon>Bacteria</taxon>
        <taxon>Pseudomonadati</taxon>
        <taxon>Pseudomonadota</taxon>
        <taxon>Alphaproteobacteria</taxon>
        <taxon>Sphingomonadales</taxon>
        <taxon>Sphingosinicellaceae</taxon>
        <taxon>Pacificimonas</taxon>
    </lineage>
</organism>
<dbReference type="OrthoDB" id="9789875at2"/>
<name>A0A219B2S3_9SPHN</name>